<keyword evidence="3" id="KW-1185">Reference proteome</keyword>
<dbReference type="PANTHER" id="PTHR34207">
    <property type="entry name" value="PROTEIN BIC1"/>
    <property type="match status" value="1"/>
</dbReference>
<evidence type="ECO:0000313" key="3">
    <source>
        <dbReference type="Proteomes" id="UP000594638"/>
    </source>
</evidence>
<dbReference type="AlphaFoldDB" id="A0A8S0RHP2"/>
<reference evidence="2 3" key="1">
    <citation type="submission" date="2019-12" db="EMBL/GenBank/DDBJ databases">
        <authorList>
            <person name="Alioto T."/>
            <person name="Alioto T."/>
            <person name="Gomez Garrido J."/>
        </authorList>
    </citation>
    <scope>NUCLEOTIDE SEQUENCE [LARGE SCALE GENOMIC DNA]</scope>
</reference>
<dbReference type="Proteomes" id="UP000594638">
    <property type="component" value="Unassembled WGS sequence"/>
</dbReference>
<feature type="compositionally biased region" description="Polar residues" evidence="1">
    <location>
        <begin position="1"/>
        <end position="13"/>
    </location>
</feature>
<dbReference type="Gramene" id="OE9A110747T1">
    <property type="protein sequence ID" value="OE9A110747C1"/>
    <property type="gene ID" value="OE9A110747"/>
</dbReference>
<dbReference type="InterPro" id="IPR040374">
    <property type="entry name" value="BIC"/>
</dbReference>
<dbReference type="OrthoDB" id="672067at2759"/>
<gene>
    <name evidence="2" type="ORF">OLEA9_A110747</name>
</gene>
<protein>
    <submittedName>
        <fullName evidence="2">BIC1-like, partial</fullName>
    </submittedName>
</protein>
<dbReference type="EMBL" id="CACTIH010003627">
    <property type="protein sequence ID" value="CAA2979295.1"/>
    <property type="molecule type" value="Genomic_DNA"/>
</dbReference>
<evidence type="ECO:0000256" key="1">
    <source>
        <dbReference type="SAM" id="MobiDB-lite"/>
    </source>
</evidence>
<comment type="caution">
    <text evidence="2">The sequence shown here is derived from an EMBL/GenBank/DDBJ whole genome shotgun (WGS) entry which is preliminary data.</text>
</comment>
<feature type="compositionally biased region" description="Polar residues" evidence="1">
    <location>
        <begin position="20"/>
        <end position="48"/>
    </location>
</feature>
<sequence length="134" mass="15067">MEASSTTNSSSKQIPEHNPSESTQKTQSLEENSALQFPYNQYVKSSKTTSHKEKLVTEPSIENAADSGREKLKRHWDEVAGKMFIPERWSQDGFLKEWVDYSSFDALLAPNGVVSAREALVAEARRSLKKGCRC</sequence>
<feature type="region of interest" description="Disordered" evidence="1">
    <location>
        <begin position="1"/>
        <end position="69"/>
    </location>
</feature>
<name>A0A8S0RHP2_OLEEU</name>
<evidence type="ECO:0000313" key="2">
    <source>
        <dbReference type="EMBL" id="CAA2979295.1"/>
    </source>
</evidence>
<organism evidence="2 3">
    <name type="scientific">Olea europaea subsp. europaea</name>
    <dbReference type="NCBI Taxonomy" id="158383"/>
    <lineage>
        <taxon>Eukaryota</taxon>
        <taxon>Viridiplantae</taxon>
        <taxon>Streptophyta</taxon>
        <taxon>Embryophyta</taxon>
        <taxon>Tracheophyta</taxon>
        <taxon>Spermatophyta</taxon>
        <taxon>Magnoliopsida</taxon>
        <taxon>eudicotyledons</taxon>
        <taxon>Gunneridae</taxon>
        <taxon>Pentapetalae</taxon>
        <taxon>asterids</taxon>
        <taxon>lamiids</taxon>
        <taxon>Lamiales</taxon>
        <taxon>Oleaceae</taxon>
        <taxon>Oleeae</taxon>
        <taxon>Olea</taxon>
    </lineage>
</organism>
<dbReference type="CDD" id="cd22645">
    <property type="entry name" value="BIC1_CID"/>
    <property type="match status" value="1"/>
</dbReference>
<proteinExistence type="predicted"/>
<dbReference type="PANTHER" id="PTHR34207:SF17">
    <property type="entry name" value="PROTEIN BIC2"/>
    <property type="match status" value="1"/>
</dbReference>
<accession>A0A8S0RHP2</accession>
<dbReference type="GO" id="GO:0009785">
    <property type="term" value="P:blue light signaling pathway"/>
    <property type="evidence" value="ECO:0007669"/>
    <property type="project" value="InterPro"/>
</dbReference>